<evidence type="ECO:0000256" key="1">
    <source>
        <dbReference type="SAM" id="MobiDB-lite"/>
    </source>
</evidence>
<name>A0AAV7L1A2_PLEWA</name>
<reference evidence="2" key="1">
    <citation type="journal article" date="2022" name="bioRxiv">
        <title>Sequencing and chromosome-scale assembly of the giantPleurodeles waltlgenome.</title>
        <authorList>
            <person name="Brown T."/>
            <person name="Elewa A."/>
            <person name="Iarovenko S."/>
            <person name="Subramanian E."/>
            <person name="Araus A.J."/>
            <person name="Petzold A."/>
            <person name="Susuki M."/>
            <person name="Suzuki K.-i.T."/>
            <person name="Hayashi T."/>
            <person name="Toyoda A."/>
            <person name="Oliveira C."/>
            <person name="Osipova E."/>
            <person name="Leigh N.D."/>
            <person name="Simon A."/>
            <person name="Yun M.H."/>
        </authorList>
    </citation>
    <scope>NUCLEOTIDE SEQUENCE</scope>
    <source>
        <strain evidence="2">20211129_DDA</strain>
        <tissue evidence="2">Liver</tissue>
    </source>
</reference>
<dbReference type="Proteomes" id="UP001066276">
    <property type="component" value="Chromosome 12"/>
</dbReference>
<feature type="compositionally biased region" description="Basic and acidic residues" evidence="1">
    <location>
        <begin position="73"/>
        <end position="90"/>
    </location>
</feature>
<organism evidence="2 3">
    <name type="scientific">Pleurodeles waltl</name>
    <name type="common">Iberian ribbed newt</name>
    <dbReference type="NCBI Taxonomy" id="8319"/>
    <lineage>
        <taxon>Eukaryota</taxon>
        <taxon>Metazoa</taxon>
        <taxon>Chordata</taxon>
        <taxon>Craniata</taxon>
        <taxon>Vertebrata</taxon>
        <taxon>Euteleostomi</taxon>
        <taxon>Amphibia</taxon>
        <taxon>Batrachia</taxon>
        <taxon>Caudata</taxon>
        <taxon>Salamandroidea</taxon>
        <taxon>Salamandridae</taxon>
        <taxon>Pleurodelinae</taxon>
        <taxon>Pleurodeles</taxon>
    </lineage>
</organism>
<dbReference type="EMBL" id="JANPWB010000016">
    <property type="protein sequence ID" value="KAJ1085471.1"/>
    <property type="molecule type" value="Genomic_DNA"/>
</dbReference>
<feature type="region of interest" description="Disordered" evidence="1">
    <location>
        <begin position="58"/>
        <end position="90"/>
    </location>
</feature>
<evidence type="ECO:0000313" key="3">
    <source>
        <dbReference type="Proteomes" id="UP001066276"/>
    </source>
</evidence>
<keyword evidence="3" id="KW-1185">Reference proteome</keyword>
<protein>
    <submittedName>
        <fullName evidence="2">Uncharacterized protein</fullName>
    </submittedName>
</protein>
<sequence length="90" mass="10244">MCKFRSALEWLELLRDALMLFEFFGFRIPHLVGCSAGRLPRPCQDHHQDAEQIQEAAFLSPSSRSNGYGGDPVTRDAPSKRHMSVDRLLK</sequence>
<comment type="caution">
    <text evidence="2">The sequence shown here is derived from an EMBL/GenBank/DDBJ whole genome shotgun (WGS) entry which is preliminary data.</text>
</comment>
<gene>
    <name evidence="2" type="ORF">NDU88_005603</name>
</gene>
<evidence type="ECO:0000313" key="2">
    <source>
        <dbReference type="EMBL" id="KAJ1085471.1"/>
    </source>
</evidence>
<proteinExistence type="predicted"/>
<accession>A0AAV7L1A2</accession>
<dbReference type="AlphaFoldDB" id="A0AAV7L1A2"/>